<keyword evidence="3 6" id="KW-0812">Transmembrane</keyword>
<dbReference type="InterPro" id="IPR003834">
    <property type="entry name" value="Cyt_c_assmbl_TM_dom"/>
</dbReference>
<evidence type="ECO:0000256" key="5">
    <source>
        <dbReference type="ARBA" id="ARBA00023136"/>
    </source>
</evidence>
<feature type="transmembrane region" description="Helical" evidence="6">
    <location>
        <begin position="122"/>
        <end position="147"/>
    </location>
</feature>
<evidence type="ECO:0000256" key="2">
    <source>
        <dbReference type="ARBA" id="ARBA00006143"/>
    </source>
</evidence>
<proteinExistence type="inferred from homology"/>
<feature type="transmembrane region" description="Helical" evidence="6">
    <location>
        <begin position="45"/>
        <end position="69"/>
    </location>
</feature>
<feature type="domain" description="Cytochrome C biogenesis protein transmembrane" evidence="7">
    <location>
        <begin position="5"/>
        <end position="184"/>
    </location>
</feature>
<dbReference type="GO" id="GO:0016020">
    <property type="term" value="C:membrane"/>
    <property type="evidence" value="ECO:0007669"/>
    <property type="project" value="UniProtKB-SubCell"/>
</dbReference>
<keyword evidence="9" id="KW-1185">Reference proteome</keyword>
<dbReference type="RefSeq" id="WP_006503623.1">
    <property type="nucleotide sequence ID" value="NZ_BAGZ01000017.1"/>
</dbReference>
<accession>K6UNC6</accession>
<dbReference type="STRING" id="100225.SAMN05421595_0077"/>
<dbReference type="OrthoDB" id="4332145at2"/>
<reference evidence="8 9" key="1">
    <citation type="submission" date="2012-08" db="EMBL/GenBank/DDBJ databases">
        <title>Whole genome shotgun sequence of Austwickia chelonae NBRC 105200.</title>
        <authorList>
            <person name="Yoshida I."/>
            <person name="Hosoyama A."/>
            <person name="Tsuchikane K."/>
            <person name="Katsumata H."/>
            <person name="Ando Y."/>
            <person name="Ohji S."/>
            <person name="Hamada M."/>
            <person name="Tamura T."/>
            <person name="Yamazoe A."/>
            <person name="Yamazaki S."/>
            <person name="Fujita N."/>
        </authorList>
    </citation>
    <scope>NUCLEOTIDE SEQUENCE [LARGE SCALE GENOMIC DNA]</scope>
    <source>
        <strain evidence="8 9">NBRC 105200</strain>
    </source>
</reference>
<dbReference type="eggNOG" id="COG0785">
    <property type="taxonomic scope" value="Bacteria"/>
</dbReference>
<evidence type="ECO:0000313" key="8">
    <source>
        <dbReference type="EMBL" id="GAB78866.1"/>
    </source>
</evidence>
<evidence type="ECO:0000256" key="3">
    <source>
        <dbReference type="ARBA" id="ARBA00022692"/>
    </source>
</evidence>
<dbReference type="InterPro" id="IPR051790">
    <property type="entry name" value="Cytochrome_c-biogenesis_DsbD"/>
</dbReference>
<organism evidence="8 9">
    <name type="scientific">Austwickia chelonae NBRC 105200</name>
    <dbReference type="NCBI Taxonomy" id="1184607"/>
    <lineage>
        <taxon>Bacteria</taxon>
        <taxon>Bacillati</taxon>
        <taxon>Actinomycetota</taxon>
        <taxon>Actinomycetes</taxon>
        <taxon>Micrococcales</taxon>
        <taxon>Dermatophilaceae</taxon>
        <taxon>Austwickia</taxon>
    </lineage>
</organism>
<dbReference type="PANTHER" id="PTHR31272">
    <property type="entry name" value="CYTOCHROME C-TYPE BIOGENESIS PROTEIN HI_1454-RELATED"/>
    <property type="match status" value="1"/>
</dbReference>
<gene>
    <name evidence="8" type="ORF">AUCHE_17_00780</name>
</gene>
<evidence type="ECO:0000256" key="1">
    <source>
        <dbReference type="ARBA" id="ARBA00004141"/>
    </source>
</evidence>
<protein>
    <submittedName>
        <fullName evidence="8">Putative thiol-disulfide oxidoreductase</fullName>
    </submittedName>
</protein>
<evidence type="ECO:0000256" key="4">
    <source>
        <dbReference type="ARBA" id="ARBA00022989"/>
    </source>
</evidence>
<evidence type="ECO:0000313" key="9">
    <source>
        <dbReference type="Proteomes" id="UP000008495"/>
    </source>
</evidence>
<dbReference type="Proteomes" id="UP000008495">
    <property type="component" value="Unassembled WGS sequence"/>
</dbReference>
<feature type="transmembrane region" description="Helical" evidence="6">
    <location>
        <begin position="6"/>
        <end position="33"/>
    </location>
</feature>
<feature type="transmembrane region" description="Helical" evidence="6">
    <location>
        <begin position="75"/>
        <end position="102"/>
    </location>
</feature>
<evidence type="ECO:0000256" key="6">
    <source>
        <dbReference type="SAM" id="Phobius"/>
    </source>
</evidence>
<dbReference type="GO" id="GO:0017004">
    <property type="term" value="P:cytochrome complex assembly"/>
    <property type="evidence" value="ECO:0007669"/>
    <property type="project" value="InterPro"/>
</dbReference>
<feature type="transmembrane region" description="Helical" evidence="6">
    <location>
        <begin position="153"/>
        <end position="178"/>
    </location>
</feature>
<keyword evidence="5 6" id="KW-0472">Membrane</keyword>
<name>K6UNC6_9MICO</name>
<keyword evidence="4 6" id="KW-1133">Transmembrane helix</keyword>
<comment type="caution">
    <text evidence="8">The sequence shown here is derived from an EMBL/GenBank/DDBJ whole genome shotgun (WGS) entry which is preliminary data.</text>
</comment>
<evidence type="ECO:0000259" key="7">
    <source>
        <dbReference type="Pfam" id="PF02683"/>
    </source>
</evidence>
<comment type="subcellular location">
    <subcellularLocation>
        <location evidence="1">Membrane</location>
        <topology evidence="1">Multi-pass membrane protein</topology>
    </subcellularLocation>
</comment>
<dbReference type="PANTHER" id="PTHR31272:SF4">
    <property type="entry name" value="CYTOCHROME C-TYPE BIOGENESIS PROTEIN HI_1454-RELATED"/>
    <property type="match status" value="1"/>
</dbReference>
<feature type="transmembrane region" description="Helical" evidence="6">
    <location>
        <begin position="249"/>
        <end position="268"/>
    </location>
</feature>
<dbReference type="Pfam" id="PF02683">
    <property type="entry name" value="DsbD_TM"/>
    <property type="match status" value="1"/>
</dbReference>
<dbReference type="EMBL" id="BAGZ01000017">
    <property type="protein sequence ID" value="GAB78866.1"/>
    <property type="molecule type" value="Genomic_DNA"/>
</dbReference>
<dbReference type="AlphaFoldDB" id="K6UNC6"/>
<feature type="transmembrane region" description="Helical" evidence="6">
    <location>
        <begin position="199"/>
        <end position="220"/>
    </location>
</feature>
<comment type="similarity">
    <text evidence="2">Belongs to the DsbD family.</text>
</comment>
<sequence length="271" mass="27658">MDVGLLAAFLGGTLALLSPCGALLLPAFFAATVGTGPRLFLHGALFYAGLLTVLVPLGLGVGALGSVVATQRETIVLVTAIVLVILGLAQMAGLGFDAASALPGIRGLQESTTRRTGALKTVLLGAAGGVTGFCVGPILGAVLTLAATRGNTVAAGGLLAVYGAGMVVPLLLIAAAWHRMSDRSRAALRGRPVRVLGRELHSTSLLTGALIVALGVLFWATDGLLTMPELVPVSTQDWLQQQVAALARSSYDVIAILAVATLVLVVWARRR</sequence>